<reference evidence="1" key="1">
    <citation type="submission" date="2018-05" db="EMBL/GenBank/DDBJ databases">
        <authorList>
            <person name="Lanie J.A."/>
            <person name="Ng W.-L."/>
            <person name="Kazmierczak K.M."/>
            <person name="Andrzejewski T.M."/>
            <person name="Davidsen T.M."/>
            <person name="Wayne K.J."/>
            <person name="Tettelin H."/>
            <person name="Glass J.I."/>
            <person name="Rusch D."/>
            <person name="Podicherti R."/>
            <person name="Tsui H.-C.T."/>
            <person name="Winkler M.E."/>
        </authorList>
    </citation>
    <scope>NUCLEOTIDE SEQUENCE</scope>
</reference>
<sequence length="35" mass="3891">MDNHSFTIPSLVNAQARAFGNKLALISNQSSFTYF</sequence>
<feature type="non-terminal residue" evidence="1">
    <location>
        <position position="35"/>
    </location>
</feature>
<gene>
    <name evidence="1" type="ORF">METZ01_LOCUS173650</name>
</gene>
<name>A0A382C3Z3_9ZZZZ</name>
<evidence type="ECO:0000313" key="1">
    <source>
        <dbReference type="EMBL" id="SVB20796.1"/>
    </source>
</evidence>
<dbReference type="AlphaFoldDB" id="A0A382C3Z3"/>
<dbReference type="EMBL" id="UINC01032700">
    <property type="protein sequence ID" value="SVB20796.1"/>
    <property type="molecule type" value="Genomic_DNA"/>
</dbReference>
<proteinExistence type="predicted"/>
<organism evidence="1">
    <name type="scientific">marine metagenome</name>
    <dbReference type="NCBI Taxonomy" id="408172"/>
    <lineage>
        <taxon>unclassified sequences</taxon>
        <taxon>metagenomes</taxon>
        <taxon>ecological metagenomes</taxon>
    </lineage>
</organism>
<accession>A0A382C3Z3</accession>
<protein>
    <submittedName>
        <fullName evidence="1">Uncharacterized protein</fullName>
    </submittedName>
</protein>